<dbReference type="GO" id="GO:0032259">
    <property type="term" value="P:methylation"/>
    <property type="evidence" value="ECO:0007669"/>
    <property type="project" value="UniProtKB-KW"/>
</dbReference>
<dbReference type="PANTHER" id="PTHR42942:SF1">
    <property type="entry name" value="ALKYLTRANSFERASE-LIKE PROTEIN 1"/>
    <property type="match status" value="1"/>
</dbReference>
<evidence type="ECO:0000256" key="2">
    <source>
        <dbReference type="ARBA" id="ARBA00022603"/>
    </source>
</evidence>
<dbReference type="Pfam" id="PF01035">
    <property type="entry name" value="DNA_binding_1"/>
    <property type="match status" value="1"/>
</dbReference>
<dbReference type="NCBIfam" id="TIGR00589">
    <property type="entry name" value="ogt"/>
    <property type="match status" value="1"/>
</dbReference>
<reference evidence="8 9" key="1">
    <citation type="submission" date="2011-08" db="EMBL/GenBank/DDBJ databases">
        <authorList>
            <person name="Weinstock G."/>
            <person name="Sodergren E."/>
            <person name="Clifton S."/>
            <person name="Fulton L."/>
            <person name="Fulton B."/>
            <person name="Courtney L."/>
            <person name="Fronick C."/>
            <person name="Harrison M."/>
            <person name="Strong C."/>
            <person name="Farmer C."/>
            <person name="Delahaunty K."/>
            <person name="Markovic C."/>
            <person name="Hall O."/>
            <person name="Minx P."/>
            <person name="Tomlinson C."/>
            <person name="Mitreva M."/>
            <person name="Hou S."/>
            <person name="Chen J."/>
            <person name="Wollam A."/>
            <person name="Pepin K.H."/>
            <person name="Johnson M."/>
            <person name="Bhonagiri V."/>
            <person name="Zhang X."/>
            <person name="Suruliraj S."/>
            <person name="Warren W."/>
            <person name="Chinwalla A."/>
            <person name="Mardis E.R."/>
            <person name="Wilson R.K."/>
        </authorList>
    </citation>
    <scope>NUCLEOTIDE SEQUENCE [LARGE SCALE GENOMIC DNA]</scope>
    <source>
        <strain evidence="8 9">ATCC 29863</strain>
    </source>
</reference>
<dbReference type="EMBL" id="AGCK01000268">
    <property type="protein sequence ID" value="EHM41618.1"/>
    <property type="molecule type" value="Genomic_DNA"/>
</dbReference>
<dbReference type="InterPro" id="IPR036388">
    <property type="entry name" value="WH-like_DNA-bd_sf"/>
</dbReference>
<dbReference type="SUPFAM" id="SSF46767">
    <property type="entry name" value="Methylated DNA-protein cysteine methyltransferase, C-terminal domain"/>
    <property type="match status" value="1"/>
</dbReference>
<evidence type="ECO:0000256" key="6">
    <source>
        <dbReference type="ARBA" id="ARBA00049348"/>
    </source>
</evidence>
<dbReference type="GO" id="GO:0003908">
    <property type="term" value="F:methylated-DNA-[protein]-cysteine S-methyltransferase activity"/>
    <property type="evidence" value="ECO:0007669"/>
    <property type="project" value="UniProtKB-EC"/>
</dbReference>
<evidence type="ECO:0000256" key="5">
    <source>
        <dbReference type="ARBA" id="ARBA00023204"/>
    </source>
</evidence>
<comment type="caution">
    <text evidence="8">The sequence shown here is derived from an EMBL/GenBank/DDBJ whole genome shotgun (WGS) entry which is preliminary data.</text>
</comment>
<dbReference type="CDD" id="cd06445">
    <property type="entry name" value="ATase"/>
    <property type="match status" value="1"/>
</dbReference>
<organism evidence="8 9">
    <name type="scientific">Flavonifractor plautii ATCC 29863</name>
    <dbReference type="NCBI Taxonomy" id="411475"/>
    <lineage>
        <taxon>Bacteria</taxon>
        <taxon>Bacillati</taxon>
        <taxon>Bacillota</taxon>
        <taxon>Clostridia</taxon>
        <taxon>Eubacteriales</taxon>
        <taxon>Oscillospiraceae</taxon>
        <taxon>Flavonifractor</taxon>
    </lineage>
</organism>
<accession>G9YUS2</accession>
<keyword evidence="4" id="KW-0227">DNA damage</keyword>
<dbReference type="PATRIC" id="fig|411475.3.peg.2835"/>
<evidence type="ECO:0000256" key="4">
    <source>
        <dbReference type="ARBA" id="ARBA00022763"/>
    </source>
</evidence>
<name>G9YUS2_FLAPL</name>
<sequence length="116" mass="12255">APRAAAVLLLSVFGGGIDMNFYERVYELVRRIPAGKCASYGQLALMLGNPRASRAVGYAMRACRTPGVPCHRVVRADGSTTPAFGPGVQRAMLEAEGVPFTADGRVELGGCRWDGA</sequence>
<dbReference type="STRING" id="292800.A4U99_01005"/>
<evidence type="ECO:0000256" key="1">
    <source>
        <dbReference type="ARBA" id="ARBA00001286"/>
    </source>
</evidence>
<gene>
    <name evidence="8" type="ORF">HMPREF0372_03286</name>
</gene>
<dbReference type="InterPro" id="IPR036217">
    <property type="entry name" value="MethylDNA_cys_MeTrfase_DNAb"/>
</dbReference>
<dbReference type="InterPro" id="IPR014048">
    <property type="entry name" value="MethylDNA_cys_MeTrfase_DNA-bd"/>
</dbReference>
<dbReference type="Proteomes" id="UP000004459">
    <property type="component" value="Unassembled WGS sequence"/>
</dbReference>
<dbReference type="PANTHER" id="PTHR42942">
    <property type="entry name" value="6-O-METHYLGUANINE DNA METHYLTRANSFERASE"/>
    <property type="match status" value="1"/>
</dbReference>
<feature type="domain" description="Methylated-DNA-[protein]-cysteine S-methyltransferase DNA binding" evidence="7">
    <location>
        <begin position="20"/>
        <end position="98"/>
    </location>
</feature>
<dbReference type="PROSITE" id="PS00374">
    <property type="entry name" value="MGMT"/>
    <property type="match status" value="1"/>
</dbReference>
<evidence type="ECO:0000259" key="7">
    <source>
        <dbReference type="Pfam" id="PF01035"/>
    </source>
</evidence>
<dbReference type="GO" id="GO:0006281">
    <property type="term" value="P:DNA repair"/>
    <property type="evidence" value="ECO:0007669"/>
    <property type="project" value="UniProtKB-KW"/>
</dbReference>
<dbReference type="InterPro" id="IPR052520">
    <property type="entry name" value="ATL_DNA_repair"/>
</dbReference>
<evidence type="ECO:0000313" key="9">
    <source>
        <dbReference type="Proteomes" id="UP000004459"/>
    </source>
</evidence>
<proteinExistence type="predicted"/>
<feature type="non-terminal residue" evidence="8">
    <location>
        <position position="1"/>
    </location>
</feature>
<comment type="catalytic activity">
    <reaction evidence="1">
        <text>a 4-O-methyl-thymidine in DNA + L-cysteinyl-[protein] = a thymidine in DNA + S-methyl-L-cysteinyl-[protein]</text>
        <dbReference type="Rhea" id="RHEA:53428"/>
        <dbReference type="Rhea" id="RHEA-COMP:10131"/>
        <dbReference type="Rhea" id="RHEA-COMP:10132"/>
        <dbReference type="Rhea" id="RHEA-COMP:13555"/>
        <dbReference type="Rhea" id="RHEA-COMP:13556"/>
        <dbReference type="ChEBI" id="CHEBI:29950"/>
        <dbReference type="ChEBI" id="CHEBI:82612"/>
        <dbReference type="ChEBI" id="CHEBI:137386"/>
        <dbReference type="ChEBI" id="CHEBI:137387"/>
        <dbReference type="EC" id="2.1.1.63"/>
    </reaction>
</comment>
<keyword evidence="2 8" id="KW-0489">Methyltransferase</keyword>
<keyword evidence="3 8" id="KW-0808">Transferase</keyword>
<evidence type="ECO:0000313" key="8">
    <source>
        <dbReference type="EMBL" id="EHM41618.1"/>
    </source>
</evidence>
<dbReference type="InterPro" id="IPR001497">
    <property type="entry name" value="MethylDNA_cys_MeTrfase_AS"/>
</dbReference>
<protein>
    <submittedName>
        <fullName evidence="8">6-O-methylguanine DNA methyltransferase, DNA binding domain protein</fullName>
    </submittedName>
</protein>
<dbReference type="AlphaFoldDB" id="G9YUS2"/>
<comment type="catalytic activity">
    <reaction evidence="6">
        <text>a 6-O-methyl-2'-deoxyguanosine in DNA + L-cysteinyl-[protein] = S-methyl-L-cysteinyl-[protein] + a 2'-deoxyguanosine in DNA</text>
        <dbReference type="Rhea" id="RHEA:24000"/>
        <dbReference type="Rhea" id="RHEA-COMP:10131"/>
        <dbReference type="Rhea" id="RHEA-COMP:10132"/>
        <dbReference type="Rhea" id="RHEA-COMP:11367"/>
        <dbReference type="Rhea" id="RHEA-COMP:11368"/>
        <dbReference type="ChEBI" id="CHEBI:29950"/>
        <dbReference type="ChEBI" id="CHEBI:82612"/>
        <dbReference type="ChEBI" id="CHEBI:85445"/>
        <dbReference type="ChEBI" id="CHEBI:85448"/>
        <dbReference type="EC" id="2.1.1.63"/>
    </reaction>
</comment>
<dbReference type="Gene3D" id="1.10.10.10">
    <property type="entry name" value="Winged helix-like DNA-binding domain superfamily/Winged helix DNA-binding domain"/>
    <property type="match status" value="1"/>
</dbReference>
<evidence type="ECO:0000256" key="3">
    <source>
        <dbReference type="ARBA" id="ARBA00022679"/>
    </source>
</evidence>
<keyword evidence="5" id="KW-0234">DNA repair</keyword>
<dbReference type="HOGENOM" id="CLU_168626_0_0_9"/>